<dbReference type="NCBIfam" id="NF010738">
    <property type="entry name" value="PRK14140.1"/>
    <property type="match status" value="1"/>
</dbReference>
<dbReference type="InterPro" id="IPR009012">
    <property type="entry name" value="GrpE_head"/>
</dbReference>
<organism evidence="8 9">
    <name type="scientific">Fusibacter tunisiensis</name>
    <dbReference type="NCBI Taxonomy" id="1008308"/>
    <lineage>
        <taxon>Bacteria</taxon>
        <taxon>Bacillati</taxon>
        <taxon>Bacillota</taxon>
        <taxon>Clostridia</taxon>
        <taxon>Eubacteriales</taxon>
        <taxon>Eubacteriales Family XII. Incertae Sedis</taxon>
        <taxon>Fusibacter</taxon>
    </lineage>
</organism>
<sequence length="185" mass="21523">MAKKKEKHKEQEDQDEIIRNGEGDELTNQDKTPEVEVNPIDTLQEELDALNDKYLRLNAEYQNYRKRVEKEKSDIFKFGTEKLFADLLPVMDNFERALKVDDASKTNDKFHEGVLMIKKTFDEFFEKNGVKKIEALGQPFDPEIHHAVLSEESDDVESEHVVEVFQEGYTINDKVIRASMVKVSK</sequence>
<reference evidence="8 9" key="1">
    <citation type="submission" date="2021-01" db="EMBL/GenBank/DDBJ databases">
        <title>Genomic Encyclopedia of Type Strains, Phase IV (KMG-IV): sequencing the most valuable type-strain genomes for metagenomic binning, comparative biology and taxonomic classification.</title>
        <authorList>
            <person name="Goeker M."/>
        </authorList>
    </citation>
    <scope>NUCLEOTIDE SEQUENCE [LARGE SCALE GENOMIC DNA]</scope>
    <source>
        <strain evidence="8 9">DSM 24436</strain>
    </source>
</reference>
<dbReference type="HAMAP" id="MF_01151">
    <property type="entry name" value="GrpE"/>
    <property type="match status" value="1"/>
</dbReference>
<protein>
    <recommendedName>
        <fullName evidence="3 4">Protein GrpE</fullName>
    </recommendedName>
    <alternativeName>
        <fullName evidence="3">HSP-70 cofactor</fullName>
    </alternativeName>
</protein>
<dbReference type="InterPro" id="IPR000740">
    <property type="entry name" value="GrpE"/>
</dbReference>
<proteinExistence type="inferred from homology"/>
<dbReference type="PANTHER" id="PTHR21237:SF23">
    <property type="entry name" value="GRPE PROTEIN HOMOLOG, MITOCHONDRIAL"/>
    <property type="match status" value="1"/>
</dbReference>
<dbReference type="PANTHER" id="PTHR21237">
    <property type="entry name" value="GRPE PROTEIN"/>
    <property type="match status" value="1"/>
</dbReference>
<dbReference type="EMBL" id="JAFBDT010000001">
    <property type="protein sequence ID" value="MBM7560720.1"/>
    <property type="molecule type" value="Genomic_DNA"/>
</dbReference>
<evidence type="ECO:0000313" key="8">
    <source>
        <dbReference type="EMBL" id="MBM7560720.1"/>
    </source>
</evidence>
<dbReference type="InterPro" id="IPR013805">
    <property type="entry name" value="GrpE_CC"/>
</dbReference>
<evidence type="ECO:0000256" key="7">
    <source>
        <dbReference type="SAM" id="MobiDB-lite"/>
    </source>
</evidence>
<evidence type="ECO:0000256" key="5">
    <source>
        <dbReference type="RuleBase" id="RU004478"/>
    </source>
</evidence>
<keyword evidence="3" id="KW-0963">Cytoplasm</keyword>
<evidence type="ECO:0000256" key="1">
    <source>
        <dbReference type="ARBA" id="ARBA00009054"/>
    </source>
</evidence>
<keyword evidence="9" id="KW-1185">Reference proteome</keyword>
<dbReference type="Gene3D" id="3.90.20.20">
    <property type="match status" value="1"/>
</dbReference>
<dbReference type="SUPFAM" id="SSF51064">
    <property type="entry name" value="Head domain of nucleotide exchange factor GrpE"/>
    <property type="match status" value="1"/>
</dbReference>
<feature type="coiled-coil region" evidence="6">
    <location>
        <begin position="40"/>
        <end position="74"/>
    </location>
</feature>
<dbReference type="Pfam" id="PF01025">
    <property type="entry name" value="GrpE"/>
    <property type="match status" value="1"/>
</dbReference>
<keyword evidence="3 4" id="KW-0346">Stress response</keyword>
<evidence type="ECO:0000256" key="2">
    <source>
        <dbReference type="ARBA" id="ARBA00023186"/>
    </source>
</evidence>
<comment type="subcellular location">
    <subcellularLocation>
        <location evidence="3">Cytoplasm</location>
    </subcellularLocation>
</comment>
<evidence type="ECO:0000256" key="4">
    <source>
        <dbReference type="RuleBase" id="RU000639"/>
    </source>
</evidence>
<dbReference type="Proteomes" id="UP000767854">
    <property type="component" value="Unassembled WGS sequence"/>
</dbReference>
<dbReference type="CDD" id="cd00446">
    <property type="entry name" value="GrpE"/>
    <property type="match status" value="1"/>
</dbReference>
<dbReference type="RefSeq" id="WP_204661333.1">
    <property type="nucleotide sequence ID" value="NZ_JAFBDT010000001.1"/>
</dbReference>
<keyword evidence="2 3" id="KW-0143">Chaperone</keyword>
<evidence type="ECO:0000256" key="3">
    <source>
        <dbReference type="HAMAP-Rule" id="MF_01151"/>
    </source>
</evidence>
<dbReference type="SUPFAM" id="SSF58014">
    <property type="entry name" value="Coiled-coil domain of nucleotide exchange factor GrpE"/>
    <property type="match status" value="1"/>
</dbReference>
<comment type="function">
    <text evidence="3 4">Participates actively in the response to hyperosmotic and heat shock by preventing the aggregation of stress-denatured proteins, in association with DnaK and GrpE. It is the nucleotide exchange factor for DnaK and may function as a thermosensor. Unfolded proteins bind initially to DnaJ; upon interaction with the DnaJ-bound protein, DnaK hydrolyzes its bound ATP, resulting in the formation of a stable complex. GrpE releases ADP from DnaK; ATP binding to DnaK triggers the release of the substrate protein, thus completing the reaction cycle. Several rounds of ATP-dependent interactions between DnaJ, DnaK and GrpE are required for fully efficient folding.</text>
</comment>
<feature type="compositionally biased region" description="Basic and acidic residues" evidence="7">
    <location>
        <begin position="8"/>
        <end position="22"/>
    </location>
</feature>
<feature type="region of interest" description="Disordered" evidence="7">
    <location>
        <begin position="1"/>
        <end position="39"/>
    </location>
</feature>
<dbReference type="PRINTS" id="PR00773">
    <property type="entry name" value="GRPEPROTEIN"/>
</dbReference>
<accession>A0ABS2MMV2</accession>
<dbReference type="Gene3D" id="2.30.22.10">
    <property type="entry name" value="Head domain of nucleotide exchange factor GrpE"/>
    <property type="match status" value="1"/>
</dbReference>
<evidence type="ECO:0000313" key="9">
    <source>
        <dbReference type="Proteomes" id="UP000767854"/>
    </source>
</evidence>
<name>A0ABS2MMV2_9FIRM</name>
<comment type="similarity">
    <text evidence="1 3 5">Belongs to the GrpE family.</text>
</comment>
<evidence type="ECO:0000256" key="6">
    <source>
        <dbReference type="SAM" id="Coils"/>
    </source>
</evidence>
<comment type="subunit">
    <text evidence="3">Homodimer.</text>
</comment>
<keyword evidence="6" id="KW-0175">Coiled coil</keyword>
<comment type="caution">
    <text evidence="8">The sequence shown here is derived from an EMBL/GenBank/DDBJ whole genome shotgun (WGS) entry which is preliminary data.</text>
</comment>
<dbReference type="PROSITE" id="PS01071">
    <property type="entry name" value="GRPE"/>
    <property type="match status" value="1"/>
</dbReference>
<gene>
    <name evidence="3" type="primary">grpE</name>
    <name evidence="8" type="ORF">JOC49_000229</name>
</gene>